<dbReference type="InterPro" id="IPR001790">
    <property type="entry name" value="Ribosomal_uL10"/>
</dbReference>
<reference evidence="7" key="1">
    <citation type="submission" date="2023-05" db="EMBL/GenBank/DDBJ databases">
        <title>Anaerotaeda fermentans gen. nov., sp. nov., a novel anaerobic planctomycete of the new family within the order Sedimentisphaerales isolated from Taman Peninsula, Russia.</title>
        <authorList>
            <person name="Khomyakova M.A."/>
            <person name="Merkel A.Y."/>
            <person name="Slobodkin A.I."/>
        </authorList>
    </citation>
    <scope>NUCLEOTIDE SEQUENCE</scope>
    <source>
        <strain evidence="7">M17dextr</strain>
    </source>
</reference>
<dbReference type="GO" id="GO:1990904">
    <property type="term" value="C:ribonucleoprotein complex"/>
    <property type="evidence" value="ECO:0007669"/>
    <property type="project" value="UniProtKB-KW"/>
</dbReference>
<comment type="similarity">
    <text evidence="2">Belongs to the universal ribosomal protein uL10 family.</text>
</comment>
<evidence type="ECO:0000256" key="1">
    <source>
        <dbReference type="ARBA" id="ARBA00002633"/>
    </source>
</evidence>
<sequence length="177" mass="18638">MSKYVKELLQAQLEQKIVGDEIRDFVVVRVKGIGGVDNNVMRGALKEKGIRLLVVRNALFRRALRNHEMDAATALFNGPTAIVYGGDSVVDVAKEMVDWAKKLGPVEVSGAFLDGTALDAAGAVDLSKMPTRAELQGRISSCVTSPGANVVGAVMGPAGAIAGCLKSMIEKAEKQAA</sequence>
<gene>
    <name evidence="7" type="primary">rplJ</name>
    <name evidence="7" type="ORF">QJ522_09055</name>
</gene>
<evidence type="ECO:0000313" key="7">
    <source>
        <dbReference type="EMBL" id="MDI6449191.1"/>
    </source>
</evidence>
<keyword evidence="4" id="KW-0687">Ribonucleoprotein</keyword>
<dbReference type="GO" id="GO:0005840">
    <property type="term" value="C:ribosome"/>
    <property type="evidence" value="ECO:0007669"/>
    <property type="project" value="UniProtKB-KW"/>
</dbReference>
<dbReference type="PANTHER" id="PTHR11560">
    <property type="entry name" value="39S RIBOSOMAL PROTEIN L10, MITOCHONDRIAL"/>
    <property type="match status" value="1"/>
</dbReference>
<keyword evidence="8" id="KW-1185">Reference proteome</keyword>
<evidence type="ECO:0000256" key="2">
    <source>
        <dbReference type="ARBA" id="ARBA00008889"/>
    </source>
</evidence>
<comment type="function">
    <text evidence="1">Forms part of the ribosomal stalk, playing a central role in the interaction of the ribosome with GTP-bound translation factors.</text>
</comment>
<dbReference type="Gene3D" id="3.30.70.1730">
    <property type="match status" value="1"/>
</dbReference>
<dbReference type="CDD" id="cd05797">
    <property type="entry name" value="Ribosomal_L10"/>
    <property type="match status" value="1"/>
</dbReference>
<name>A0AAW6U0P6_9BACT</name>
<dbReference type="AlphaFoldDB" id="A0AAW6U0P6"/>
<evidence type="ECO:0000313" key="8">
    <source>
        <dbReference type="Proteomes" id="UP001431776"/>
    </source>
</evidence>
<evidence type="ECO:0000256" key="6">
    <source>
        <dbReference type="ARBA" id="ARBA00035502"/>
    </source>
</evidence>
<protein>
    <recommendedName>
        <fullName evidence="5">Large ribosomal subunit protein uL10</fullName>
    </recommendedName>
    <alternativeName>
        <fullName evidence="6">50S ribosomal protein L10</fullName>
    </alternativeName>
</protein>
<accession>A0AAW6U0P6</accession>
<dbReference type="InterPro" id="IPR043141">
    <property type="entry name" value="Ribosomal_uL10-like_sf"/>
</dbReference>
<dbReference type="Proteomes" id="UP001431776">
    <property type="component" value="Unassembled WGS sequence"/>
</dbReference>
<proteinExistence type="inferred from homology"/>
<keyword evidence="3 7" id="KW-0689">Ribosomal protein</keyword>
<dbReference type="EMBL" id="JASCXX010000009">
    <property type="protein sequence ID" value="MDI6449191.1"/>
    <property type="molecule type" value="Genomic_DNA"/>
</dbReference>
<organism evidence="7 8">
    <name type="scientific">Anaerobaca lacustris</name>
    <dbReference type="NCBI Taxonomy" id="3044600"/>
    <lineage>
        <taxon>Bacteria</taxon>
        <taxon>Pseudomonadati</taxon>
        <taxon>Planctomycetota</taxon>
        <taxon>Phycisphaerae</taxon>
        <taxon>Sedimentisphaerales</taxon>
        <taxon>Anaerobacaceae</taxon>
        <taxon>Anaerobaca</taxon>
    </lineage>
</organism>
<dbReference type="SUPFAM" id="SSF160369">
    <property type="entry name" value="Ribosomal protein L10-like"/>
    <property type="match status" value="1"/>
</dbReference>
<dbReference type="RefSeq" id="WP_349244599.1">
    <property type="nucleotide sequence ID" value="NZ_JASCXX010000009.1"/>
</dbReference>
<evidence type="ECO:0000256" key="5">
    <source>
        <dbReference type="ARBA" id="ARBA00035202"/>
    </source>
</evidence>
<evidence type="ECO:0000256" key="4">
    <source>
        <dbReference type="ARBA" id="ARBA00023274"/>
    </source>
</evidence>
<dbReference type="Pfam" id="PF00466">
    <property type="entry name" value="Ribosomal_L10"/>
    <property type="match status" value="1"/>
</dbReference>
<dbReference type="InterPro" id="IPR047865">
    <property type="entry name" value="Ribosomal_uL10_bac_type"/>
</dbReference>
<evidence type="ECO:0000256" key="3">
    <source>
        <dbReference type="ARBA" id="ARBA00022980"/>
    </source>
</evidence>
<comment type="caution">
    <text evidence="7">The sequence shown here is derived from an EMBL/GenBank/DDBJ whole genome shotgun (WGS) entry which is preliminary data.</text>
</comment>
<dbReference type="NCBIfam" id="NF000955">
    <property type="entry name" value="PRK00099.1-1"/>
    <property type="match status" value="1"/>
</dbReference>